<evidence type="ECO:0000256" key="1">
    <source>
        <dbReference type="SAM" id="Phobius"/>
    </source>
</evidence>
<name>A0A1G7KXA6_9EURY</name>
<feature type="transmembrane region" description="Helical" evidence="1">
    <location>
        <begin position="35"/>
        <end position="64"/>
    </location>
</feature>
<dbReference type="STRING" id="660518.SAMN05216218_10667"/>
<reference evidence="3" key="1">
    <citation type="submission" date="2016-10" db="EMBL/GenBank/DDBJ databases">
        <authorList>
            <person name="Varghese N."/>
            <person name="Submissions S."/>
        </authorList>
    </citation>
    <scope>NUCLEOTIDE SEQUENCE [LARGE SCALE GENOMIC DNA]</scope>
    <source>
        <strain evidence="3">IBRC-M 10760</strain>
    </source>
</reference>
<sequence>MTADSVRTRLGEPVATLWLELDRQLFALSPWASRLLAILVVIASALLGVVMLRLTAMAFVMPAAAQNGVSNVNSVLCGDGAPPIAPLIAFGVAAISLFLLVKAVIQGTVAFNKLGSSRAQQQFEGKQALAGAGKTAAGAFVPPLFVALLDNVLNLGISSCLIDAIGGGAILTTAASLPF</sequence>
<gene>
    <name evidence="2" type="ORF">SAMN05216218_10667</name>
</gene>
<evidence type="ECO:0000313" key="2">
    <source>
        <dbReference type="EMBL" id="SDF41741.1"/>
    </source>
</evidence>
<dbReference type="AlphaFoldDB" id="A0A1G7KXA6"/>
<proteinExistence type="predicted"/>
<keyword evidence="1" id="KW-1133">Transmembrane helix</keyword>
<protein>
    <submittedName>
        <fullName evidence="2">Uncharacterized protein</fullName>
    </submittedName>
</protein>
<dbReference type="Proteomes" id="UP000199076">
    <property type="component" value="Unassembled WGS sequence"/>
</dbReference>
<keyword evidence="3" id="KW-1185">Reference proteome</keyword>
<accession>A0A1G7KXA6</accession>
<dbReference type="RefSeq" id="WP_092690951.1">
    <property type="nucleotide sequence ID" value="NZ_FNBK01000006.1"/>
</dbReference>
<organism evidence="2 3">
    <name type="scientific">Halorientalis regularis</name>
    <dbReference type="NCBI Taxonomy" id="660518"/>
    <lineage>
        <taxon>Archaea</taxon>
        <taxon>Methanobacteriati</taxon>
        <taxon>Methanobacteriota</taxon>
        <taxon>Stenosarchaea group</taxon>
        <taxon>Halobacteria</taxon>
        <taxon>Halobacteriales</taxon>
        <taxon>Haloarculaceae</taxon>
        <taxon>Halorientalis</taxon>
    </lineage>
</organism>
<dbReference type="EMBL" id="FNBK01000006">
    <property type="protein sequence ID" value="SDF41741.1"/>
    <property type="molecule type" value="Genomic_DNA"/>
</dbReference>
<feature type="transmembrane region" description="Helical" evidence="1">
    <location>
        <begin position="84"/>
        <end position="105"/>
    </location>
</feature>
<dbReference type="OrthoDB" id="242485at2157"/>
<keyword evidence="1" id="KW-0472">Membrane</keyword>
<keyword evidence="1" id="KW-0812">Transmembrane</keyword>
<evidence type="ECO:0000313" key="3">
    <source>
        <dbReference type="Proteomes" id="UP000199076"/>
    </source>
</evidence>